<evidence type="ECO:0000256" key="5">
    <source>
        <dbReference type="ARBA" id="ARBA00022741"/>
    </source>
</evidence>
<dbReference type="Gene3D" id="1.20.5.1930">
    <property type="match status" value="1"/>
</dbReference>
<feature type="transmembrane region" description="Helical" evidence="10">
    <location>
        <begin position="87"/>
        <end position="103"/>
    </location>
</feature>
<evidence type="ECO:0000313" key="14">
    <source>
        <dbReference type="Proteomes" id="UP001589568"/>
    </source>
</evidence>
<evidence type="ECO:0000313" key="13">
    <source>
        <dbReference type="EMBL" id="MFB9475412.1"/>
    </source>
</evidence>
<name>A0ABV5NYR5_9ACTN</name>
<dbReference type="CDD" id="cd16917">
    <property type="entry name" value="HATPase_UhpB-NarQ-NarX-like"/>
    <property type="match status" value="1"/>
</dbReference>
<dbReference type="Proteomes" id="UP001589568">
    <property type="component" value="Unassembled WGS sequence"/>
</dbReference>
<dbReference type="InterPro" id="IPR050482">
    <property type="entry name" value="Sensor_HK_TwoCompSys"/>
</dbReference>
<evidence type="ECO:0000256" key="9">
    <source>
        <dbReference type="SAM" id="MobiDB-lite"/>
    </source>
</evidence>
<evidence type="ECO:0000256" key="8">
    <source>
        <dbReference type="ARBA" id="ARBA00023012"/>
    </source>
</evidence>
<keyword evidence="5" id="KW-0547">Nucleotide-binding</keyword>
<proteinExistence type="predicted"/>
<keyword evidence="6 13" id="KW-0418">Kinase</keyword>
<feature type="transmembrane region" description="Helical" evidence="10">
    <location>
        <begin position="37"/>
        <end position="53"/>
    </location>
</feature>
<evidence type="ECO:0000259" key="12">
    <source>
        <dbReference type="Pfam" id="PF07730"/>
    </source>
</evidence>
<comment type="catalytic activity">
    <reaction evidence="1">
        <text>ATP + protein L-histidine = ADP + protein N-phospho-L-histidine.</text>
        <dbReference type="EC" id="2.7.13.3"/>
    </reaction>
</comment>
<dbReference type="InterPro" id="IPR003594">
    <property type="entry name" value="HATPase_dom"/>
</dbReference>
<sequence length="399" mass="42305">MPVTSSLISRMLRLGVIVLVGAGQAHTALVAGPPSIILTSTLVLSLALALLPFKVAGRRSADTPIPLIALGAATIIAVALHELTPNGTPALVLLACVVAAAGRRPLPQSLAIALTAIVSLLVAGAITGDVTRNLTLAFSTSLVFLVAYAARQRKAIRQAEAREAVLAERARIARELHDILAHSLSAQLVHLEGAKLLLRAERTDEALDRVTRARDLAKSGLEEARRAVAALREDPPELPTALRRLAEDFESTTHHPCTLHISGPEHRLTPEAELALTRTTQEALTNIRRHAPGTPATIDLTFSTTWCDLRITNPTPPTHHPPNSSAPEHRSPKEGAGQQRPPNDVGAKQRPPHDIAAEQRSSGGGHGLIGMRERAELLGGTLTAGADDHGFTVHLRIPA</sequence>
<evidence type="ECO:0000256" key="2">
    <source>
        <dbReference type="ARBA" id="ARBA00012438"/>
    </source>
</evidence>
<keyword evidence="10" id="KW-0812">Transmembrane</keyword>
<feature type="domain" description="Signal transduction histidine kinase subgroup 3 dimerisation and phosphoacceptor" evidence="12">
    <location>
        <begin position="168"/>
        <end position="234"/>
    </location>
</feature>
<dbReference type="SUPFAM" id="SSF55874">
    <property type="entry name" value="ATPase domain of HSP90 chaperone/DNA topoisomerase II/histidine kinase"/>
    <property type="match status" value="1"/>
</dbReference>
<dbReference type="Pfam" id="PF07730">
    <property type="entry name" value="HisKA_3"/>
    <property type="match status" value="1"/>
</dbReference>
<dbReference type="EMBL" id="JBHMCF010000042">
    <property type="protein sequence ID" value="MFB9475412.1"/>
    <property type="molecule type" value="Genomic_DNA"/>
</dbReference>
<dbReference type="GO" id="GO:0016301">
    <property type="term" value="F:kinase activity"/>
    <property type="evidence" value="ECO:0007669"/>
    <property type="project" value="UniProtKB-KW"/>
</dbReference>
<dbReference type="PANTHER" id="PTHR24421:SF10">
    <property type="entry name" value="NITRATE_NITRITE SENSOR PROTEIN NARQ"/>
    <property type="match status" value="1"/>
</dbReference>
<dbReference type="Pfam" id="PF02518">
    <property type="entry name" value="HATPase_c"/>
    <property type="match status" value="1"/>
</dbReference>
<keyword evidence="7" id="KW-0067">ATP-binding</keyword>
<gene>
    <name evidence="13" type="ORF">ACFFR3_38485</name>
</gene>
<feature type="region of interest" description="Disordered" evidence="9">
    <location>
        <begin position="311"/>
        <end position="368"/>
    </location>
</feature>
<comment type="caution">
    <text evidence="13">The sequence shown here is derived from an EMBL/GenBank/DDBJ whole genome shotgun (WGS) entry which is preliminary data.</text>
</comment>
<evidence type="ECO:0000259" key="11">
    <source>
        <dbReference type="Pfam" id="PF02518"/>
    </source>
</evidence>
<dbReference type="InterPro" id="IPR036890">
    <property type="entry name" value="HATPase_C_sf"/>
</dbReference>
<feature type="transmembrane region" description="Helical" evidence="10">
    <location>
        <begin position="110"/>
        <end position="128"/>
    </location>
</feature>
<feature type="transmembrane region" description="Helical" evidence="10">
    <location>
        <begin position="65"/>
        <end position="81"/>
    </location>
</feature>
<organism evidence="13 14">
    <name type="scientific">Nonomuraea salmonea</name>
    <dbReference type="NCBI Taxonomy" id="46181"/>
    <lineage>
        <taxon>Bacteria</taxon>
        <taxon>Bacillati</taxon>
        <taxon>Actinomycetota</taxon>
        <taxon>Actinomycetes</taxon>
        <taxon>Streptosporangiales</taxon>
        <taxon>Streptosporangiaceae</taxon>
        <taxon>Nonomuraea</taxon>
    </lineage>
</organism>
<keyword evidence="10" id="KW-0472">Membrane</keyword>
<evidence type="ECO:0000256" key="10">
    <source>
        <dbReference type="SAM" id="Phobius"/>
    </source>
</evidence>
<dbReference type="Gene3D" id="3.30.565.10">
    <property type="entry name" value="Histidine kinase-like ATPase, C-terminal domain"/>
    <property type="match status" value="1"/>
</dbReference>
<dbReference type="PANTHER" id="PTHR24421">
    <property type="entry name" value="NITRATE/NITRITE SENSOR PROTEIN NARX-RELATED"/>
    <property type="match status" value="1"/>
</dbReference>
<keyword evidence="8" id="KW-0902">Two-component regulatory system</keyword>
<evidence type="ECO:0000256" key="7">
    <source>
        <dbReference type="ARBA" id="ARBA00022840"/>
    </source>
</evidence>
<accession>A0ABV5NYR5</accession>
<evidence type="ECO:0000256" key="4">
    <source>
        <dbReference type="ARBA" id="ARBA00022679"/>
    </source>
</evidence>
<keyword evidence="14" id="KW-1185">Reference proteome</keyword>
<evidence type="ECO:0000256" key="1">
    <source>
        <dbReference type="ARBA" id="ARBA00000085"/>
    </source>
</evidence>
<dbReference type="InterPro" id="IPR011712">
    <property type="entry name" value="Sig_transdc_His_kin_sub3_dim/P"/>
</dbReference>
<reference evidence="13 14" key="1">
    <citation type="submission" date="2024-09" db="EMBL/GenBank/DDBJ databases">
        <authorList>
            <person name="Sun Q."/>
            <person name="Mori K."/>
        </authorList>
    </citation>
    <scope>NUCLEOTIDE SEQUENCE [LARGE SCALE GENOMIC DNA]</scope>
    <source>
        <strain evidence="13 14">JCM 3324</strain>
    </source>
</reference>
<evidence type="ECO:0000256" key="6">
    <source>
        <dbReference type="ARBA" id="ARBA00022777"/>
    </source>
</evidence>
<dbReference type="EC" id="2.7.13.3" evidence="2"/>
<evidence type="ECO:0000256" key="3">
    <source>
        <dbReference type="ARBA" id="ARBA00022553"/>
    </source>
</evidence>
<protein>
    <recommendedName>
        <fullName evidence="2">histidine kinase</fullName>
        <ecNumber evidence="2">2.7.13.3</ecNumber>
    </recommendedName>
</protein>
<feature type="transmembrane region" description="Helical" evidence="10">
    <location>
        <begin position="134"/>
        <end position="150"/>
    </location>
</feature>
<keyword evidence="4" id="KW-0808">Transferase</keyword>
<feature type="domain" description="Histidine kinase/HSP90-like ATPase" evidence="11">
    <location>
        <begin position="273"/>
        <end position="398"/>
    </location>
</feature>
<dbReference type="RefSeq" id="WP_379484816.1">
    <property type="nucleotide sequence ID" value="NZ_JBHMCF010000042.1"/>
</dbReference>
<keyword evidence="3" id="KW-0597">Phosphoprotein</keyword>
<keyword evidence="10" id="KW-1133">Transmembrane helix</keyword>